<evidence type="ECO:0000256" key="1">
    <source>
        <dbReference type="ARBA" id="ARBA00005791"/>
    </source>
</evidence>
<dbReference type="PANTHER" id="PTHR13887">
    <property type="entry name" value="GLUTATHIONE S-TRANSFERASE KAPPA"/>
    <property type="match status" value="1"/>
</dbReference>
<evidence type="ECO:0000256" key="3">
    <source>
        <dbReference type="ARBA" id="ARBA00022729"/>
    </source>
</evidence>
<proteinExistence type="inferred from homology"/>
<name>A0A812F3S9_9ARCH</name>
<dbReference type="PANTHER" id="PTHR13887:SF14">
    <property type="entry name" value="DISULFIDE BOND FORMATION PROTEIN D"/>
    <property type="match status" value="1"/>
</dbReference>
<evidence type="ECO:0000256" key="7">
    <source>
        <dbReference type="SAM" id="Phobius"/>
    </source>
</evidence>
<evidence type="ECO:0000313" key="10">
    <source>
        <dbReference type="Proteomes" id="UP000655759"/>
    </source>
</evidence>
<keyword evidence="3" id="KW-0732">Signal</keyword>
<dbReference type="AlphaFoldDB" id="A0A812F3S9"/>
<reference evidence="9" key="1">
    <citation type="submission" date="2021-02" db="EMBL/GenBank/DDBJ databases">
        <authorList>
            <person name="Han P."/>
        </authorList>
    </citation>
    <scope>NUCLEOTIDE SEQUENCE</scope>
    <source>
        <strain evidence="9">Candidatus Nitrosotenuis uzonensis 5A</strain>
    </source>
</reference>
<keyword evidence="6" id="KW-0676">Redox-active center</keyword>
<dbReference type="InterPro" id="IPR036249">
    <property type="entry name" value="Thioredoxin-like_sf"/>
</dbReference>
<dbReference type="Proteomes" id="UP000655759">
    <property type="component" value="Unassembled WGS sequence"/>
</dbReference>
<sequence length="253" mass="28093">MEDVKTSSSRKIAIASGIGIAVAIAAFFSIGYAGLGLFPTQTNPEFGQIIGTVGESTPLQTSTQKKFSGSVNFDVPEFAKYRGSENAQINLVEFGDYQCPFCKRFFDQTEPQVMQEYVDSGKTKFYFLDVSIVGEDSLVLGQGSWCADEQGKYWEYHDYMYANQGEENSGWGTPEKVKFMVRNISGLDTDKFSQCLDSKKYELRSKQLTAFSQQIGLTGTPTMFVGTPEGGYIKITGAQPYEVYKKVIDAHLE</sequence>
<dbReference type="InterPro" id="IPR013766">
    <property type="entry name" value="Thioredoxin_domain"/>
</dbReference>
<gene>
    <name evidence="9" type="ORF">NUZ5A_20137</name>
</gene>
<dbReference type="Pfam" id="PF13462">
    <property type="entry name" value="Thioredoxin_4"/>
    <property type="match status" value="1"/>
</dbReference>
<evidence type="ECO:0000256" key="2">
    <source>
        <dbReference type="ARBA" id="ARBA00007787"/>
    </source>
</evidence>
<organism evidence="9 10">
    <name type="scientific">Candidatus Nitrosotenuis uzonensis</name>
    <dbReference type="NCBI Taxonomy" id="1407055"/>
    <lineage>
        <taxon>Archaea</taxon>
        <taxon>Nitrososphaerota</taxon>
        <taxon>Candidatus Nitrosotenuis</taxon>
    </lineage>
</organism>
<feature type="domain" description="Thioredoxin" evidence="8">
    <location>
        <begin position="51"/>
        <end position="253"/>
    </location>
</feature>
<dbReference type="EMBL" id="CAJNAQ010000002">
    <property type="protein sequence ID" value="CAE6486410.1"/>
    <property type="molecule type" value="Genomic_DNA"/>
</dbReference>
<keyword evidence="4" id="KW-0560">Oxidoreductase</keyword>
<dbReference type="GO" id="GO:0016491">
    <property type="term" value="F:oxidoreductase activity"/>
    <property type="evidence" value="ECO:0007669"/>
    <property type="project" value="UniProtKB-KW"/>
</dbReference>
<comment type="similarity">
    <text evidence="2">Belongs to the glutaredoxin family.</text>
</comment>
<dbReference type="InterPro" id="IPR012336">
    <property type="entry name" value="Thioredoxin-like_fold"/>
</dbReference>
<keyword evidence="7" id="KW-0472">Membrane</keyword>
<evidence type="ECO:0000256" key="5">
    <source>
        <dbReference type="ARBA" id="ARBA00023157"/>
    </source>
</evidence>
<keyword evidence="7" id="KW-0812">Transmembrane</keyword>
<comment type="caution">
    <text evidence="9">The sequence shown here is derived from an EMBL/GenBank/DDBJ whole genome shotgun (WGS) entry which is preliminary data.</text>
</comment>
<evidence type="ECO:0000313" key="9">
    <source>
        <dbReference type="EMBL" id="CAE6486410.1"/>
    </source>
</evidence>
<dbReference type="SUPFAM" id="SSF52833">
    <property type="entry name" value="Thioredoxin-like"/>
    <property type="match status" value="1"/>
</dbReference>
<keyword evidence="5" id="KW-1015">Disulfide bond</keyword>
<keyword evidence="7" id="KW-1133">Transmembrane helix</keyword>
<evidence type="ECO:0000256" key="6">
    <source>
        <dbReference type="ARBA" id="ARBA00023284"/>
    </source>
</evidence>
<comment type="similarity">
    <text evidence="1">Belongs to the thioredoxin family. DsbA subfamily.</text>
</comment>
<accession>A0A812F3S9</accession>
<protein>
    <recommendedName>
        <fullName evidence="8">Thioredoxin domain-containing protein</fullName>
    </recommendedName>
</protein>
<feature type="transmembrane region" description="Helical" evidence="7">
    <location>
        <begin position="12"/>
        <end position="35"/>
    </location>
</feature>
<dbReference type="Gene3D" id="3.40.30.10">
    <property type="entry name" value="Glutaredoxin"/>
    <property type="match status" value="1"/>
</dbReference>
<evidence type="ECO:0000259" key="8">
    <source>
        <dbReference type="PROSITE" id="PS51352"/>
    </source>
</evidence>
<evidence type="ECO:0000256" key="4">
    <source>
        <dbReference type="ARBA" id="ARBA00023002"/>
    </source>
</evidence>
<dbReference type="RefSeq" id="WP_205097765.1">
    <property type="nucleotide sequence ID" value="NZ_CAJNAQ010000002.1"/>
</dbReference>
<dbReference type="PROSITE" id="PS51352">
    <property type="entry name" value="THIOREDOXIN_2"/>
    <property type="match status" value="1"/>
</dbReference>